<evidence type="ECO:0000256" key="1">
    <source>
        <dbReference type="SAM" id="MobiDB-lite"/>
    </source>
</evidence>
<feature type="region of interest" description="Disordered" evidence="1">
    <location>
        <begin position="1"/>
        <end position="31"/>
    </location>
</feature>
<protein>
    <submittedName>
        <fullName evidence="2">Phage terminase small subunit</fullName>
    </submittedName>
</protein>
<organism evidence="2 3">
    <name type="scientific">Rhizobium leguminosarum</name>
    <dbReference type="NCBI Taxonomy" id="384"/>
    <lineage>
        <taxon>Bacteria</taxon>
        <taxon>Pseudomonadati</taxon>
        <taxon>Pseudomonadota</taxon>
        <taxon>Alphaproteobacteria</taxon>
        <taxon>Hyphomicrobiales</taxon>
        <taxon>Rhizobiaceae</taxon>
        <taxon>Rhizobium/Agrobacterium group</taxon>
        <taxon>Rhizobium</taxon>
    </lineage>
</organism>
<sequence>MRHEIAHNGPNRQRQEMGAKEKGDPKAALPIPDVPEWMSVTALAYHIMSIPPVQRA</sequence>
<dbReference type="Proteomes" id="UP000517187">
    <property type="component" value="Unassembled WGS sequence"/>
</dbReference>
<comment type="caution">
    <text evidence="2">The sequence shown here is derived from an EMBL/GenBank/DDBJ whole genome shotgun (WGS) entry which is preliminary data.</text>
</comment>
<gene>
    <name evidence="2" type="ORF">GGE66_001112</name>
</gene>
<evidence type="ECO:0000313" key="2">
    <source>
        <dbReference type="EMBL" id="MBB6220163.1"/>
    </source>
</evidence>
<name>A0A7W9ZQ86_RHILE</name>
<reference evidence="2 3" key="1">
    <citation type="submission" date="2020-08" db="EMBL/GenBank/DDBJ databases">
        <title>Genomic Encyclopedia of Type Strains, Phase IV (KMG-V): Genome sequencing to study the core and pangenomes of soil and plant-associated prokaryotes.</title>
        <authorList>
            <person name="Whitman W."/>
        </authorList>
    </citation>
    <scope>NUCLEOTIDE SEQUENCE [LARGE SCALE GENOMIC DNA]</scope>
    <source>
        <strain evidence="2 3">SEMIA 4011</strain>
    </source>
</reference>
<dbReference type="RefSeq" id="WP_184693009.1">
    <property type="nucleotide sequence ID" value="NZ_JACIIJ010000002.1"/>
</dbReference>
<evidence type="ECO:0000313" key="3">
    <source>
        <dbReference type="Proteomes" id="UP000517187"/>
    </source>
</evidence>
<dbReference type="AlphaFoldDB" id="A0A7W9ZQ86"/>
<feature type="compositionally biased region" description="Basic and acidic residues" evidence="1">
    <location>
        <begin position="13"/>
        <end position="25"/>
    </location>
</feature>
<dbReference type="EMBL" id="JACIIJ010000002">
    <property type="protein sequence ID" value="MBB6220163.1"/>
    <property type="molecule type" value="Genomic_DNA"/>
</dbReference>
<accession>A0A7W9ZQ86</accession>
<proteinExistence type="predicted"/>